<evidence type="ECO:0000313" key="2">
    <source>
        <dbReference type="Proteomes" id="UP000594943"/>
    </source>
</evidence>
<protein>
    <submittedName>
        <fullName evidence="1">Uncharacterized protein</fullName>
    </submittedName>
</protein>
<reference evidence="1 2" key="1">
    <citation type="submission" date="2020-12" db="EMBL/GenBank/DDBJ databases">
        <title>FDA dAtabase for Regulatory Grade micrObial Sequences (FDA-ARGOS): Supporting development and validation of Infectious Disease Dx tests.</title>
        <authorList>
            <person name="Nelson B."/>
            <person name="Plummer A."/>
            <person name="Tallon L."/>
            <person name="Sadzewicz L."/>
            <person name="Zhao X."/>
            <person name="Boylan J."/>
            <person name="Ott S."/>
            <person name="Bowen H."/>
            <person name="Vavikolanu K."/>
            <person name="Mehta A."/>
            <person name="Aluvathingal J."/>
            <person name="Nadendla S."/>
            <person name="Myers T."/>
            <person name="Yan Y."/>
            <person name="Sichtig H."/>
        </authorList>
    </citation>
    <scope>NUCLEOTIDE SEQUENCE [LARGE SCALE GENOMIC DNA]</scope>
    <source>
        <strain evidence="1 2">FDAARGOS_899</strain>
    </source>
</reference>
<dbReference type="AlphaFoldDB" id="A0A7T2X0F1"/>
<evidence type="ECO:0000313" key="1">
    <source>
        <dbReference type="EMBL" id="QPS46030.1"/>
    </source>
</evidence>
<proteinExistence type="predicted"/>
<dbReference type="Proteomes" id="UP000594943">
    <property type="component" value="Chromosome 2"/>
</dbReference>
<accession>A0A7T2X0F1</accession>
<gene>
    <name evidence="1" type="ORF">I6G56_28350</name>
</gene>
<dbReference type="EMBL" id="CP065687">
    <property type="protein sequence ID" value="QPS46030.1"/>
    <property type="molecule type" value="Genomic_DNA"/>
</dbReference>
<sequence length="82" mass="9385">MSLSPCHSRVSAGPDHFSQRRAIRLINRLCFYRSDWMSGSAGEMEGGGFYWRGDFKKAQPFHVSRWRAIIKENGDDSSMENA</sequence>
<dbReference type="KEGG" id="bhg:I6G56_28350"/>
<name>A0A7T2X0F1_9BURK</name>
<dbReference type="RefSeq" id="WP_144411861.1">
    <property type="nucleotide sequence ID" value="NZ_CP013382.1"/>
</dbReference>
<organism evidence="1 2">
    <name type="scientific">Burkholderia humptydooensis</name>
    <dbReference type="NCBI Taxonomy" id="430531"/>
    <lineage>
        <taxon>Bacteria</taxon>
        <taxon>Pseudomonadati</taxon>
        <taxon>Pseudomonadota</taxon>
        <taxon>Betaproteobacteria</taxon>
        <taxon>Burkholderiales</taxon>
        <taxon>Burkholderiaceae</taxon>
        <taxon>Burkholderia</taxon>
        <taxon>pseudomallei group</taxon>
    </lineage>
</organism>